<dbReference type="Proteomes" id="UP000664534">
    <property type="component" value="Unassembled WGS sequence"/>
</dbReference>
<dbReference type="OrthoDB" id="5395946at2759"/>
<feature type="compositionally biased region" description="Polar residues" evidence="1">
    <location>
        <begin position="1"/>
        <end position="16"/>
    </location>
</feature>
<proteinExistence type="predicted"/>
<dbReference type="AlphaFoldDB" id="A0A8H3GB89"/>
<name>A0A8H3GB89_9LECA</name>
<evidence type="ECO:0000313" key="3">
    <source>
        <dbReference type="Proteomes" id="UP000664534"/>
    </source>
</evidence>
<comment type="caution">
    <text evidence="2">The sequence shown here is derived from an EMBL/GenBank/DDBJ whole genome shotgun (WGS) entry which is preliminary data.</text>
</comment>
<evidence type="ECO:0000313" key="2">
    <source>
        <dbReference type="EMBL" id="CAF9936501.1"/>
    </source>
</evidence>
<sequence>MSKTTFSCSCTATTYSPHPPNPHLPSGTLYPPPSSFPFPCRSCTRERAMQAESDVRAEYDPQIEEARQVIERALRYLTRDDQGLKEAIGRKQDEEMRLMVRKERLVLRCWRGYRERWE</sequence>
<dbReference type="EMBL" id="CAJPDT010000091">
    <property type="protein sequence ID" value="CAF9936501.1"/>
    <property type="molecule type" value="Genomic_DNA"/>
</dbReference>
<reference evidence="2" key="1">
    <citation type="submission" date="2021-03" db="EMBL/GenBank/DDBJ databases">
        <authorList>
            <person name="Tagirdzhanova G."/>
        </authorList>
    </citation>
    <scope>NUCLEOTIDE SEQUENCE</scope>
</reference>
<feature type="region of interest" description="Disordered" evidence="1">
    <location>
        <begin position="1"/>
        <end position="30"/>
    </location>
</feature>
<keyword evidence="3" id="KW-1185">Reference proteome</keyword>
<gene>
    <name evidence="2" type="ORF">IMSHALPRED_010785</name>
</gene>
<protein>
    <submittedName>
        <fullName evidence="2">Uncharacterized protein</fullName>
    </submittedName>
</protein>
<organism evidence="2 3">
    <name type="scientific">Imshaugia aleurites</name>
    <dbReference type="NCBI Taxonomy" id="172621"/>
    <lineage>
        <taxon>Eukaryota</taxon>
        <taxon>Fungi</taxon>
        <taxon>Dikarya</taxon>
        <taxon>Ascomycota</taxon>
        <taxon>Pezizomycotina</taxon>
        <taxon>Lecanoromycetes</taxon>
        <taxon>OSLEUM clade</taxon>
        <taxon>Lecanoromycetidae</taxon>
        <taxon>Lecanorales</taxon>
        <taxon>Lecanorineae</taxon>
        <taxon>Parmeliaceae</taxon>
        <taxon>Imshaugia</taxon>
    </lineage>
</organism>
<accession>A0A8H3GB89</accession>
<evidence type="ECO:0000256" key="1">
    <source>
        <dbReference type="SAM" id="MobiDB-lite"/>
    </source>
</evidence>